<dbReference type="Pfam" id="PF13561">
    <property type="entry name" value="adh_short_C2"/>
    <property type="match status" value="1"/>
</dbReference>
<dbReference type="Proteomes" id="UP000555564">
    <property type="component" value="Unassembled WGS sequence"/>
</dbReference>
<dbReference type="InterPro" id="IPR002347">
    <property type="entry name" value="SDR_fam"/>
</dbReference>
<keyword evidence="5" id="KW-1185">Reference proteome</keyword>
<feature type="compositionally biased region" description="Polar residues" evidence="3">
    <location>
        <begin position="1"/>
        <end position="14"/>
    </location>
</feature>
<dbReference type="PROSITE" id="PS00061">
    <property type="entry name" value="ADH_SHORT"/>
    <property type="match status" value="1"/>
</dbReference>
<dbReference type="FunFam" id="3.40.50.720:FF:000084">
    <property type="entry name" value="Short-chain dehydrogenase reductase"/>
    <property type="match status" value="1"/>
</dbReference>
<dbReference type="EMBL" id="JACHIU010000001">
    <property type="protein sequence ID" value="MBB6475151.1"/>
    <property type="molecule type" value="Genomic_DNA"/>
</dbReference>
<evidence type="ECO:0000313" key="4">
    <source>
        <dbReference type="EMBL" id="MBB6475151.1"/>
    </source>
</evidence>
<dbReference type="PANTHER" id="PTHR42760">
    <property type="entry name" value="SHORT-CHAIN DEHYDROGENASES/REDUCTASES FAMILY MEMBER"/>
    <property type="match status" value="1"/>
</dbReference>
<protein>
    <submittedName>
        <fullName evidence="4">2-deoxy-D-gluconate 3-dehydrogenase</fullName>
        <ecNumber evidence="4">1.1.1.125</ecNumber>
    </submittedName>
</protein>
<proteinExistence type="inferred from homology"/>
<feature type="region of interest" description="Disordered" evidence="3">
    <location>
        <begin position="1"/>
        <end position="39"/>
    </location>
</feature>
<sequence length="288" mass="30360">MTTGTPDISGSRTTEPVRAAGALGPAPATPTTTGEPRERDMFSLAGRTALVTGSRTGIGRAVAVGLARAGADVILHGHHDDLDEVEAEVRKAGRHAWRWIHDLSDTEGLPEAAATLLERHRIDILVNNAGVIRRTPAEAHSYADWRDVLTVNLDAVFLLTKAVATPMLDRRTGKIIMIASMLSFQGGVNVPGYTAAKHAVAGLTRALACEWAARNVQVNAIAPGYIATANTEALRADPDREPAIRARIPAGRWGTPDDLAGAAVFLASPAASYVNGHVLAVDGGWLAR</sequence>
<gene>
    <name evidence="4" type="ORF">BJ992_004582</name>
</gene>
<dbReference type="GO" id="GO:0008678">
    <property type="term" value="F:2-deoxy-D-gluconate 3-dehydrogenase activity"/>
    <property type="evidence" value="ECO:0007669"/>
    <property type="project" value="UniProtKB-EC"/>
</dbReference>
<evidence type="ECO:0000256" key="1">
    <source>
        <dbReference type="ARBA" id="ARBA00006484"/>
    </source>
</evidence>
<name>A0A7X0IH51_9ACTN</name>
<dbReference type="PRINTS" id="PR00080">
    <property type="entry name" value="SDRFAMILY"/>
</dbReference>
<dbReference type="SUPFAM" id="SSF51735">
    <property type="entry name" value="NAD(P)-binding Rossmann-fold domains"/>
    <property type="match status" value="1"/>
</dbReference>
<dbReference type="AlphaFoldDB" id="A0A7X0IH51"/>
<evidence type="ECO:0000256" key="2">
    <source>
        <dbReference type="ARBA" id="ARBA00023002"/>
    </source>
</evidence>
<dbReference type="EC" id="1.1.1.125" evidence="4"/>
<organism evidence="4 5">
    <name type="scientific">Sphaerisporangium rubeum</name>
    <dbReference type="NCBI Taxonomy" id="321317"/>
    <lineage>
        <taxon>Bacteria</taxon>
        <taxon>Bacillati</taxon>
        <taxon>Actinomycetota</taxon>
        <taxon>Actinomycetes</taxon>
        <taxon>Streptosporangiales</taxon>
        <taxon>Streptosporangiaceae</taxon>
        <taxon>Sphaerisporangium</taxon>
    </lineage>
</organism>
<dbReference type="InterPro" id="IPR020904">
    <property type="entry name" value="Sc_DH/Rdtase_CS"/>
</dbReference>
<dbReference type="RefSeq" id="WP_281390445.1">
    <property type="nucleotide sequence ID" value="NZ_BAAALO010000076.1"/>
</dbReference>
<comment type="similarity">
    <text evidence="1">Belongs to the short-chain dehydrogenases/reductases (SDR) family.</text>
</comment>
<dbReference type="PRINTS" id="PR00081">
    <property type="entry name" value="GDHRDH"/>
</dbReference>
<dbReference type="InterPro" id="IPR036291">
    <property type="entry name" value="NAD(P)-bd_dom_sf"/>
</dbReference>
<evidence type="ECO:0000256" key="3">
    <source>
        <dbReference type="SAM" id="MobiDB-lite"/>
    </source>
</evidence>
<feature type="compositionally biased region" description="Low complexity" evidence="3">
    <location>
        <begin position="19"/>
        <end position="34"/>
    </location>
</feature>
<accession>A0A7X0IH51</accession>
<comment type="caution">
    <text evidence="4">The sequence shown here is derived from an EMBL/GenBank/DDBJ whole genome shotgun (WGS) entry which is preliminary data.</text>
</comment>
<dbReference type="Gene3D" id="3.40.50.720">
    <property type="entry name" value="NAD(P)-binding Rossmann-like Domain"/>
    <property type="match status" value="1"/>
</dbReference>
<reference evidence="4 5" key="1">
    <citation type="submission" date="2020-08" db="EMBL/GenBank/DDBJ databases">
        <title>Sequencing the genomes of 1000 actinobacteria strains.</title>
        <authorList>
            <person name="Klenk H.-P."/>
        </authorList>
    </citation>
    <scope>NUCLEOTIDE SEQUENCE [LARGE SCALE GENOMIC DNA]</scope>
    <source>
        <strain evidence="4 5">DSM 44936</strain>
    </source>
</reference>
<evidence type="ECO:0000313" key="5">
    <source>
        <dbReference type="Proteomes" id="UP000555564"/>
    </source>
</evidence>
<keyword evidence="2 4" id="KW-0560">Oxidoreductase</keyword>
<dbReference type="PANTHER" id="PTHR42760:SF5">
    <property type="entry name" value="2-DEHYDRO-3-DEOXY-D-GLUCONATE 5-DEHYDROGENASE"/>
    <property type="match status" value="1"/>
</dbReference>